<feature type="region of interest" description="Disordered" evidence="1">
    <location>
        <begin position="1"/>
        <end position="29"/>
    </location>
</feature>
<evidence type="ECO:0000313" key="4">
    <source>
        <dbReference type="Proteomes" id="UP000887116"/>
    </source>
</evidence>
<evidence type="ECO:0000313" key="3">
    <source>
        <dbReference type="EMBL" id="GFR16898.1"/>
    </source>
</evidence>
<gene>
    <name evidence="2" type="ORF">TNCT_14211</name>
    <name evidence="3" type="ORF">TNCT_24791</name>
</gene>
<sequence>MPSDQFTPEIYRQHPYLSQQPSPLHPETLDDCYERPAALWRTLAPLKSPIIHNEGASKQPRRGCCKVDSNATMTLGVIVITLATATGEVYSNYHRRPPN</sequence>
<keyword evidence="4" id="KW-1185">Reference proteome</keyword>
<proteinExistence type="predicted"/>
<comment type="caution">
    <text evidence="2">The sequence shown here is derived from an EMBL/GenBank/DDBJ whole genome shotgun (WGS) entry which is preliminary data.</text>
</comment>
<dbReference type="EMBL" id="BMAO01007592">
    <property type="protein sequence ID" value="GFR16898.1"/>
    <property type="molecule type" value="Genomic_DNA"/>
</dbReference>
<organism evidence="2 4">
    <name type="scientific">Trichonephila clavata</name>
    <name type="common">Joro spider</name>
    <name type="synonym">Nephila clavata</name>
    <dbReference type="NCBI Taxonomy" id="2740835"/>
    <lineage>
        <taxon>Eukaryota</taxon>
        <taxon>Metazoa</taxon>
        <taxon>Ecdysozoa</taxon>
        <taxon>Arthropoda</taxon>
        <taxon>Chelicerata</taxon>
        <taxon>Arachnida</taxon>
        <taxon>Araneae</taxon>
        <taxon>Araneomorphae</taxon>
        <taxon>Entelegynae</taxon>
        <taxon>Araneoidea</taxon>
        <taxon>Nephilidae</taxon>
        <taxon>Trichonephila</taxon>
    </lineage>
</organism>
<dbReference type="OrthoDB" id="6459889at2759"/>
<evidence type="ECO:0000313" key="2">
    <source>
        <dbReference type="EMBL" id="GFQ86784.1"/>
    </source>
</evidence>
<dbReference type="AlphaFoldDB" id="A0A8X6HHP0"/>
<evidence type="ECO:0000256" key="1">
    <source>
        <dbReference type="SAM" id="MobiDB-lite"/>
    </source>
</evidence>
<protein>
    <submittedName>
        <fullName evidence="2">Uncharacterized protein</fullName>
    </submittedName>
</protein>
<name>A0A8X6HHP0_TRICU</name>
<dbReference type="Proteomes" id="UP000887116">
    <property type="component" value="Unassembled WGS sequence"/>
</dbReference>
<dbReference type="EMBL" id="BMAO01033068">
    <property type="protein sequence ID" value="GFQ86784.1"/>
    <property type="molecule type" value="Genomic_DNA"/>
</dbReference>
<accession>A0A8X6HHP0</accession>
<reference evidence="2" key="1">
    <citation type="submission" date="2020-07" db="EMBL/GenBank/DDBJ databases">
        <title>Multicomponent nature underlies the extraordinary mechanical properties of spider dragline silk.</title>
        <authorList>
            <person name="Kono N."/>
            <person name="Nakamura H."/>
            <person name="Mori M."/>
            <person name="Yoshida Y."/>
            <person name="Ohtoshi R."/>
            <person name="Malay A.D."/>
            <person name="Moran D.A.P."/>
            <person name="Tomita M."/>
            <person name="Numata K."/>
            <person name="Arakawa K."/>
        </authorList>
    </citation>
    <scope>NUCLEOTIDE SEQUENCE</scope>
</reference>